<proteinExistence type="predicted"/>
<accession>A0A379DHY8</accession>
<organism evidence="1 2">
    <name type="scientific">Porphyromonas macacae</name>
    <dbReference type="NCBI Taxonomy" id="28115"/>
    <lineage>
        <taxon>Bacteria</taxon>
        <taxon>Pseudomonadati</taxon>
        <taxon>Bacteroidota</taxon>
        <taxon>Bacteroidia</taxon>
        <taxon>Bacteroidales</taxon>
        <taxon>Porphyromonadaceae</taxon>
        <taxon>Porphyromonas</taxon>
    </lineage>
</organism>
<gene>
    <name evidence="1" type="ORF">NCTC13100_01116</name>
</gene>
<evidence type="ECO:0000313" key="2">
    <source>
        <dbReference type="Proteomes" id="UP000254263"/>
    </source>
</evidence>
<dbReference type="EMBL" id="UGTI01000001">
    <property type="protein sequence ID" value="SUB77966.1"/>
    <property type="molecule type" value="Genomic_DNA"/>
</dbReference>
<dbReference type="Proteomes" id="UP000254263">
    <property type="component" value="Unassembled WGS sequence"/>
</dbReference>
<dbReference type="AlphaFoldDB" id="A0A379DHY8"/>
<name>A0A379DHY8_9PORP</name>
<protein>
    <submittedName>
        <fullName evidence="1">Uncharacterized protein</fullName>
    </submittedName>
</protein>
<evidence type="ECO:0000313" key="1">
    <source>
        <dbReference type="EMBL" id="SUB77966.1"/>
    </source>
</evidence>
<reference evidence="1 2" key="1">
    <citation type="submission" date="2018-06" db="EMBL/GenBank/DDBJ databases">
        <authorList>
            <consortium name="Pathogen Informatics"/>
            <person name="Doyle S."/>
        </authorList>
    </citation>
    <scope>NUCLEOTIDE SEQUENCE [LARGE SCALE GENOMIC DNA]</scope>
    <source>
        <strain evidence="1 2">NCTC13100</strain>
    </source>
</reference>
<sequence length="79" mass="9182">MMLRGFYEQFSADTGCSNTEGSKVNRKTDKELSGELRKISTRKNIMSCKRVWRPYLTWRKEDYLSASSTFSIICLGEML</sequence>